<name>A0A7D9EVG5_PARCT</name>
<keyword evidence="2" id="KW-1185">Reference proteome</keyword>
<gene>
    <name evidence="1" type="ORF">PACLA_8A085973</name>
</gene>
<dbReference type="InterPro" id="IPR008972">
    <property type="entry name" value="Cupredoxin"/>
</dbReference>
<dbReference type="Proteomes" id="UP001152795">
    <property type="component" value="Unassembled WGS sequence"/>
</dbReference>
<accession>A0A7D9EVG5</accession>
<reference evidence="1" key="1">
    <citation type="submission" date="2020-04" db="EMBL/GenBank/DDBJ databases">
        <authorList>
            <person name="Alioto T."/>
            <person name="Alioto T."/>
            <person name="Gomez Garrido J."/>
        </authorList>
    </citation>
    <scope>NUCLEOTIDE SEQUENCE</scope>
    <source>
        <strain evidence="1">A484AB</strain>
    </source>
</reference>
<dbReference type="PANTHER" id="PTHR35170">
    <property type="entry name" value="PROTEIN DD3-3"/>
    <property type="match status" value="1"/>
</dbReference>
<organism evidence="1 2">
    <name type="scientific">Paramuricea clavata</name>
    <name type="common">Red gorgonian</name>
    <name type="synonym">Violescent sea-whip</name>
    <dbReference type="NCBI Taxonomy" id="317549"/>
    <lineage>
        <taxon>Eukaryota</taxon>
        <taxon>Metazoa</taxon>
        <taxon>Cnidaria</taxon>
        <taxon>Anthozoa</taxon>
        <taxon>Octocorallia</taxon>
        <taxon>Malacalcyonacea</taxon>
        <taxon>Plexauridae</taxon>
        <taxon>Paramuricea</taxon>
    </lineage>
</organism>
<dbReference type="PANTHER" id="PTHR35170:SF1">
    <property type="entry name" value="PROTEIN DD3-3"/>
    <property type="match status" value="1"/>
</dbReference>
<dbReference type="OrthoDB" id="167398at2759"/>
<comment type="caution">
    <text evidence="1">The sequence shown here is derived from an EMBL/GenBank/DDBJ whole genome shotgun (WGS) entry which is preliminary data.</text>
</comment>
<dbReference type="AlphaFoldDB" id="A0A7D9EVG5"/>
<evidence type="ECO:0000313" key="1">
    <source>
        <dbReference type="EMBL" id="CAB4017059.1"/>
    </source>
</evidence>
<dbReference type="EMBL" id="CACRXK020009383">
    <property type="protein sequence ID" value="CAB4017059.1"/>
    <property type="molecule type" value="Genomic_DNA"/>
</dbReference>
<sequence>MILPRYNISTGEFDGWDSSVNASLNSRPVTKLDVASKYGMDEAEAKQRGYVYKQNPQVKIFGDDGGEFKLRLAINTNQFGRVFQDRSHTFAIRPRPANLAGRIVHNLNVRGKRGNIVQVYPAVEYDFVPNRLGIKNGDYVHFQWTGSNTNPNNNDGQGKAGTDRNNVVLLRGPQYKEATPESGTYGHWGNNYPEHLDNAEFLGLGRDDLQHLGILDNVQFGGEMSELDDAGTYYDLGPRKVTANGIYHYMCSRNNNFSNRGQKGKIVVGDTAVASKKIGWNGGNLTVGTSNVQGVWVQRGAFSSLKPISLEEWSRSDGEARVEAMGASVDVGDSYASNFLVINPQEKLTEGDKKFSVTLKVDSSMSGTVTVYKTDKNNPQWRKVDADIDDGVAKVQVDSGGIVMARSTTNVGLIVGVVIACLIVVVIIVGTTVYCRKHPDKWDSTKRSFTNCHRSLQRTV</sequence>
<dbReference type="Gene3D" id="2.60.40.420">
    <property type="entry name" value="Cupredoxins - blue copper proteins"/>
    <property type="match status" value="1"/>
</dbReference>
<protein>
    <submittedName>
        <fullName evidence="1">DD3-3-like</fullName>
    </submittedName>
</protein>
<proteinExistence type="predicted"/>
<evidence type="ECO:0000313" key="2">
    <source>
        <dbReference type="Proteomes" id="UP001152795"/>
    </source>
</evidence>
<dbReference type="InterPro" id="IPR053320">
    <property type="entry name" value="Protein_DD3-3_O-glyco"/>
</dbReference>